<protein>
    <submittedName>
        <fullName evidence="1">Uncharacterized protein</fullName>
    </submittedName>
</protein>
<dbReference type="EMBL" id="JASHIF010000020">
    <property type="protein sequence ID" value="MDI9861571.1"/>
    <property type="molecule type" value="Genomic_DNA"/>
</dbReference>
<proteinExistence type="predicted"/>
<gene>
    <name evidence="1" type="ORF">QM524_20290</name>
</gene>
<dbReference type="RefSeq" id="WP_283345953.1">
    <property type="nucleotide sequence ID" value="NZ_JASHIF010000020.1"/>
</dbReference>
<name>A0ABT6YDB8_9BACT</name>
<evidence type="ECO:0000313" key="2">
    <source>
        <dbReference type="Proteomes" id="UP001236507"/>
    </source>
</evidence>
<dbReference type="Proteomes" id="UP001236507">
    <property type="component" value="Unassembled WGS sequence"/>
</dbReference>
<sequence>MQLFQSNQEIETLIEKFNTCSLPAEAWTHEAHLAMGVWYLRQYTLTQAMLLVRQRIILFNSSVGGPVSFERGYHETLTWFWLKTIEAFLNEYGREKALLDTYNAFLESPRADRNRALLFYQKEEVMSLEARAMLVYPTNTSHPW</sequence>
<keyword evidence="2" id="KW-1185">Reference proteome</keyword>
<accession>A0ABT6YDB8</accession>
<comment type="caution">
    <text evidence="1">The sequence shown here is derived from an EMBL/GenBank/DDBJ whole genome shotgun (WGS) entry which is preliminary data.</text>
</comment>
<reference evidence="1 2" key="1">
    <citation type="submission" date="2023-05" db="EMBL/GenBank/DDBJ databases">
        <title>Novel species of genus Flectobacillus isolated from stream in China.</title>
        <authorList>
            <person name="Lu H."/>
        </authorList>
    </citation>
    <scope>NUCLEOTIDE SEQUENCE [LARGE SCALE GENOMIC DNA]</scope>
    <source>
        <strain evidence="1 2">KCTC 42575</strain>
    </source>
</reference>
<organism evidence="1 2">
    <name type="scientific">Flectobacillus roseus</name>
    <dbReference type="NCBI Taxonomy" id="502259"/>
    <lineage>
        <taxon>Bacteria</taxon>
        <taxon>Pseudomonadati</taxon>
        <taxon>Bacteroidota</taxon>
        <taxon>Cytophagia</taxon>
        <taxon>Cytophagales</taxon>
        <taxon>Flectobacillaceae</taxon>
        <taxon>Flectobacillus</taxon>
    </lineage>
</organism>
<evidence type="ECO:0000313" key="1">
    <source>
        <dbReference type="EMBL" id="MDI9861571.1"/>
    </source>
</evidence>